<feature type="domain" description="Rv3660c-like CheY-like N-terminal" evidence="1">
    <location>
        <begin position="11"/>
        <end position="117"/>
    </location>
</feature>
<dbReference type="SUPFAM" id="SSF52540">
    <property type="entry name" value="P-loop containing nucleoside triphosphate hydrolases"/>
    <property type="match status" value="1"/>
</dbReference>
<dbReference type="InterPro" id="IPR050625">
    <property type="entry name" value="ParA/MinD_ATPase"/>
</dbReference>
<reference evidence="2 3" key="1">
    <citation type="submission" date="2016-07" db="EMBL/GenBank/DDBJ databases">
        <title>Draft genome sequence of Prauserella muralis DSM 45305, isolated from a mould-covered wall in an indoor environment.</title>
        <authorList>
            <person name="Ruckert C."/>
            <person name="Albersmeier A."/>
            <person name="Jiang C.-L."/>
            <person name="Jiang Y."/>
            <person name="Kalinowski J."/>
            <person name="Schneider O."/>
            <person name="Winkler A."/>
            <person name="Zotchev S.B."/>
        </authorList>
    </citation>
    <scope>NUCLEOTIDE SEQUENCE [LARGE SCALE GENOMIC DNA]</scope>
    <source>
        <strain evidence="2 3">DSM 45305</strain>
    </source>
</reference>
<dbReference type="NCBIfam" id="TIGR03815">
    <property type="entry name" value="CpaE_hom_Actino"/>
    <property type="match status" value="1"/>
</dbReference>
<dbReference type="GO" id="GO:0009898">
    <property type="term" value="C:cytoplasmic side of plasma membrane"/>
    <property type="evidence" value="ECO:0007669"/>
    <property type="project" value="TreeGrafter"/>
</dbReference>
<dbReference type="GO" id="GO:0051782">
    <property type="term" value="P:negative regulation of cell division"/>
    <property type="evidence" value="ECO:0007669"/>
    <property type="project" value="TreeGrafter"/>
</dbReference>
<gene>
    <name evidence="2" type="ORF">BAY60_01975</name>
</gene>
<dbReference type="InterPro" id="IPR022521">
    <property type="entry name" value="Rv3660c"/>
</dbReference>
<dbReference type="GO" id="GO:0005524">
    <property type="term" value="F:ATP binding"/>
    <property type="evidence" value="ECO:0007669"/>
    <property type="project" value="TreeGrafter"/>
</dbReference>
<comment type="caution">
    <text evidence="2">The sequence shown here is derived from an EMBL/GenBank/DDBJ whole genome shotgun (WGS) entry which is preliminary data.</text>
</comment>
<evidence type="ECO:0000313" key="3">
    <source>
        <dbReference type="Proteomes" id="UP000249915"/>
    </source>
</evidence>
<dbReference type="EMBL" id="MASW01000001">
    <property type="protein sequence ID" value="PXY31200.1"/>
    <property type="molecule type" value="Genomic_DNA"/>
</dbReference>
<evidence type="ECO:0000313" key="2">
    <source>
        <dbReference type="EMBL" id="PXY31200.1"/>
    </source>
</evidence>
<dbReference type="InterPro" id="IPR059050">
    <property type="entry name" value="Rv3660c_N"/>
</dbReference>
<dbReference type="Proteomes" id="UP000249915">
    <property type="component" value="Unassembled WGS sequence"/>
</dbReference>
<dbReference type="PANTHER" id="PTHR43384:SF11">
    <property type="entry name" value="SEPTUM SITE DETERMINING PROTEIN"/>
    <property type="match status" value="1"/>
</dbReference>
<dbReference type="OrthoDB" id="3252838at2"/>
<keyword evidence="3" id="KW-1185">Reference proteome</keyword>
<dbReference type="GO" id="GO:0016887">
    <property type="term" value="F:ATP hydrolysis activity"/>
    <property type="evidence" value="ECO:0007669"/>
    <property type="project" value="TreeGrafter"/>
</dbReference>
<dbReference type="InterPro" id="IPR027417">
    <property type="entry name" value="P-loop_NTPase"/>
</dbReference>
<dbReference type="GO" id="GO:0004386">
    <property type="term" value="F:helicase activity"/>
    <property type="evidence" value="ECO:0007669"/>
    <property type="project" value="UniProtKB-KW"/>
</dbReference>
<evidence type="ECO:0000259" key="1">
    <source>
        <dbReference type="Pfam" id="PF26563"/>
    </source>
</evidence>
<keyword evidence="2" id="KW-0067">ATP-binding</keyword>
<keyword evidence="2" id="KW-0347">Helicase</keyword>
<dbReference type="Gene3D" id="3.40.50.300">
    <property type="entry name" value="P-loop containing nucleotide triphosphate hydrolases"/>
    <property type="match status" value="1"/>
</dbReference>
<organism evidence="2 3">
    <name type="scientific">Prauserella muralis</name>
    <dbReference type="NCBI Taxonomy" id="588067"/>
    <lineage>
        <taxon>Bacteria</taxon>
        <taxon>Bacillati</taxon>
        <taxon>Actinomycetota</taxon>
        <taxon>Actinomycetes</taxon>
        <taxon>Pseudonocardiales</taxon>
        <taxon>Pseudonocardiaceae</taxon>
        <taxon>Prauserella</taxon>
    </lineage>
</organism>
<accession>A0A2V4B7H8</accession>
<name>A0A2V4B7H8_9PSEU</name>
<keyword evidence="2" id="KW-0378">Hydrolase</keyword>
<keyword evidence="2" id="KW-0547">Nucleotide-binding</keyword>
<proteinExistence type="predicted"/>
<dbReference type="PANTHER" id="PTHR43384">
    <property type="entry name" value="SEPTUM SITE-DETERMINING PROTEIN MIND HOMOLOG, CHLOROPLASTIC-RELATED"/>
    <property type="match status" value="1"/>
</dbReference>
<dbReference type="RefSeq" id="WP_112279229.1">
    <property type="nucleotide sequence ID" value="NZ_MASW01000001.1"/>
</dbReference>
<protein>
    <submittedName>
        <fullName evidence="2">Helicase</fullName>
    </submittedName>
</protein>
<sequence length="359" mass="35964">MQTDQRPLVAVADGTVLDEILRLAAAVGCEPECVSDLGAARGRWARAPLVLTDDESAASAATADLPRRTGVLLVRKGPPAAESWKHAVTVGADAIVALPDDEDALLAALADMVEAPEPGGGHVLAVLGGRGGAGASVLAAGIAVTAARAGGRCLLVDCDPLGGGIDLVLGAELSEGLRWPGLRIGSGRVSMSALDDALPGTRHGEGALAVLSCGREGPGPDDAAVAAVVDAGRRAGRLVVCDLPRRRGPGTDAVLERAGLVVLVVPAEVRACVAAARVLADLGDHAGKVRALARGPAPDGLTSDDVADAVGVPSLGWLRRDRGLGRALERGVFDPRPGGGLATASRAVLGALPAPDHPQ</sequence>
<dbReference type="AlphaFoldDB" id="A0A2V4B7H8"/>
<dbReference type="Pfam" id="PF26563">
    <property type="entry name" value="Rv3660c_N"/>
    <property type="match status" value="1"/>
</dbReference>
<dbReference type="GO" id="GO:0005829">
    <property type="term" value="C:cytosol"/>
    <property type="evidence" value="ECO:0007669"/>
    <property type="project" value="TreeGrafter"/>
</dbReference>